<evidence type="ECO:0000256" key="1">
    <source>
        <dbReference type="ARBA" id="ARBA00022679"/>
    </source>
</evidence>
<dbReference type="Proteomes" id="UP000010296">
    <property type="component" value="Unassembled WGS sequence"/>
</dbReference>
<dbReference type="SUPFAM" id="SSF55729">
    <property type="entry name" value="Acyl-CoA N-acyltransferases (Nat)"/>
    <property type="match status" value="2"/>
</dbReference>
<dbReference type="AlphaFoldDB" id="E6LFW2"/>
<sequence>MDHLTYTYQAVKLVTSSLYEDIHSLESRCSEFEDIQLKLELDFKRQQATTTPDEDATLNEFLCYQGTKLVGYLGICSFSEEELEVNGMVDPNYRKQGIFTHLFSLADKEVQRRRTQKILLICDKNGAEGLRFIKQIPTNFHHAESDMYLQVMPNLLECSPFRIEVTEADPVNHRHVASFHGQPVGEVRLEVLPGYGGIYGLEIYEEYRGKKLGRELLLWAIHKLIEFDCRSIFLQVDQTNEIALNLYQSLNFKAINTLLYYELAK</sequence>
<comment type="caution">
    <text evidence="4">The sequence shown here is derived from an EMBL/GenBank/DDBJ whole genome shotgun (WGS) entry which is preliminary data.</text>
</comment>
<dbReference type="Pfam" id="PF00583">
    <property type="entry name" value="Acetyltransf_1"/>
    <property type="match status" value="2"/>
</dbReference>
<keyword evidence="5" id="KW-1185">Reference proteome</keyword>
<evidence type="ECO:0000313" key="5">
    <source>
        <dbReference type="Proteomes" id="UP000010296"/>
    </source>
</evidence>
<dbReference type="EMBL" id="AEPV01000043">
    <property type="protein sequence ID" value="EFU73935.1"/>
    <property type="molecule type" value="Genomic_DNA"/>
</dbReference>
<dbReference type="PANTHER" id="PTHR43877">
    <property type="entry name" value="AMINOALKYLPHOSPHONATE N-ACETYLTRANSFERASE-RELATED-RELATED"/>
    <property type="match status" value="1"/>
</dbReference>
<feature type="domain" description="N-acetyltransferase" evidence="3">
    <location>
        <begin position="138"/>
        <end position="265"/>
    </location>
</feature>
<accession>E6LFW2</accession>
<keyword evidence="1 4" id="KW-0808">Transferase</keyword>
<dbReference type="GO" id="GO:0016747">
    <property type="term" value="F:acyltransferase activity, transferring groups other than amino-acyl groups"/>
    <property type="evidence" value="ECO:0007669"/>
    <property type="project" value="InterPro"/>
</dbReference>
<dbReference type="RefSeq" id="WP_007208270.1">
    <property type="nucleotide sequence ID" value="NZ_GL622241.1"/>
</dbReference>
<dbReference type="OrthoDB" id="357176at2"/>
<dbReference type="PATRIC" id="fig|888064.11.peg.1142"/>
<dbReference type="STRING" id="888064.HMPREF9088_1252"/>
<keyword evidence="2" id="KW-0012">Acyltransferase</keyword>
<organism evidence="4 5">
    <name type="scientific">Enterococcus italicus (strain DSM 15952 / CCUG 50447 / LMG 22039 / TP 1.5)</name>
    <dbReference type="NCBI Taxonomy" id="888064"/>
    <lineage>
        <taxon>Bacteria</taxon>
        <taxon>Bacillati</taxon>
        <taxon>Bacillota</taxon>
        <taxon>Bacilli</taxon>
        <taxon>Lactobacillales</taxon>
        <taxon>Enterococcaceae</taxon>
        <taxon>Enterococcus</taxon>
    </lineage>
</organism>
<protein>
    <submittedName>
        <fullName evidence="4">Acetyltransferase, GNAT family</fullName>
    </submittedName>
</protein>
<dbReference type="PROSITE" id="PS51186">
    <property type="entry name" value="GNAT"/>
    <property type="match status" value="1"/>
</dbReference>
<dbReference type="Gene3D" id="3.40.630.30">
    <property type="match status" value="2"/>
</dbReference>
<gene>
    <name evidence="4" type="ORF">HMPREF9088_1252</name>
</gene>
<dbReference type="InterPro" id="IPR000182">
    <property type="entry name" value="GNAT_dom"/>
</dbReference>
<evidence type="ECO:0000256" key="2">
    <source>
        <dbReference type="ARBA" id="ARBA00023315"/>
    </source>
</evidence>
<evidence type="ECO:0000259" key="3">
    <source>
        <dbReference type="PROSITE" id="PS51186"/>
    </source>
</evidence>
<reference evidence="4 5" key="1">
    <citation type="submission" date="2010-12" db="EMBL/GenBank/DDBJ databases">
        <authorList>
            <person name="Muzny D."/>
            <person name="Qin X."/>
            <person name="Deng J."/>
            <person name="Jiang H."/>
            <person name="Liu Y."/>
            <person name="Qu J."/>
            <person name="Song X.-Z."/>
            <person name="Zhang L."/>
            <person name="Thornton R."/>
            <person name="Coyle M."/>
            <person name="Francisco L."/>
            <person name="Jackson L."/>
            <person name="Javaid M."/>
            <person name="Korchina V."/>
            <person name="Kovar C."/>
            <person name="Mata R."/>
            <person name="Mathew T."/>
            <person name="Ngo R."/>
            <person name="Nguyen L."/>
            <person name="Nguyen N."/>
            <person name="Okwuonu G."/>
            <person name="Ongeri F."/>
            <person name="Pham C."/>
            <person name="Simmons D."/>
            <person name="Wilczek-Boney K."/>
            <person name="Hale W."/>
            <person name="Jakkamsetti A."/>
            <person name="Pham P."/>
            <person name="Ruth R."/>
            <person name="San Lucas F."/>
            <person name="Warren J."/>
            <person name="Zhang J."/>
            <person name="Zhao Z."/>
            <person name="Zhou C."/>
            <person name="Zhu D."/>
            <person name="Lee S."/>
            <person name="Bess C."/>
            <person name="Blankenburg K."/>
            <person name="Forbes L."/>
            <person name="Fu Q."/>
            <person name="Gubbala S."/>
            <person name="Hirani K."/>
            <person name="Jayaseelan J.C."/>
            <person name="Lara F."/>
            <person name="Munidasa M."/>
            <person name="Palculict T."/>
            <person name="Patil S."/>
            <person name="Pu L.-L."/>
            <person name="Saada N."/>
            <person name="Tang L."/>
            <person name="Weissenberger G."/>
            <person name="Zhu Y."/>
            <person name="Hemphill L."/>
            <person name="Shang Y."/>
            <person name="Youmans B."/>
            <person name="Ayvaz T."/>
            <person name="Ross M."/>
            <person name="Santibanez J."/>
            <person name="Aqrawi P."/>
            <person name="Gross S."/>
            <person name="Joshi V."/>
            <person name="Fowler G."/>
            <person name="Nazareth L."/>
            <person name="Reid J."/>
            <person name="Worley K."/>
            <person name="Petrosino J."/>
            <person name="Highlander S."/>
            <person name="Gibbs R."/>
        </authorList>
    </citation>
    <scope>NUCLEOTIDE SEQUENCE [LARGE SCALE GENOMIC DNA]</scope>
    <source>
        <strain evidence="5">DSM 15952 / CCUG 50447 / LMG 22039 / TP 1.5</strain>
    </source>
</reference>
<dbReference type="eggNOG" id="COG0456">
    <property type="taxonomic scope" value="Bacteria"/>
</dbReference>
<dbReference type="InterPro" id="IPR016181">
    <property type="entry name" value="Acyl_CoA_acyltransferase"/>
</dbReference>
<dbReference type="CDD" id="cd04301">
    <property type="entry name" value="NAT_SF"/>
    <property type="match status" value="2"/>
</dbReference>
<name>E6LFW2_ENTI1</name>
<dbReference type="InterPro" id="IPR050832">
    <property type="entry name" value="Bact_Acetyltransf"/>
</dbReference>
<evidence type="ECO:0000313" key="4">
    <source>
        <dbReference type="EMBL" id="EFU73935.1"/>
    </source>
</evidence>
<proteinExistence type="predicted"/>
<dbReference type="HOGENOM" id="CLU_070012_1_1_9"/>